<sequence length="1114" mass="122587">MDEISRETWRLRFGTTEIMVKDLAQPVSGIITRVNGYINSALASNPYASLAWAGVTLLLPLSRDAVKWNDWGKLLDDIREAKQNFSDASETWRDIQYEEECSAAHQRHREAMLGWNSMGADVAGLRRAVESAQSETKRATLLAWLCDIDPSEGYNTARSMHKEGTGNWLIKDSEQFRAWEVEPSSFLWLHGKVGSGKTVLSSTVINSLRDRHSSDPRTALAYFYFSFSDARKQDVIGMLASIVKQLCARRPLLPQLVERFYEYQERGERPDTKTLEAALLAVLDGFSMVHIVIDALDECPRLNNERQRLLDTLGRICKTAPANLHLFCTSRKEADIDATLGLLLSPPHRTAIDLTRVESEHVQDIGLYIDSILASSDFGSWQNDLKNDARAVLIDRADGMFQYVAHQFDVLRKLSSENSIRKAIRELPVGLDATYDRLLQSIDPEVQPQVARSLMWLACSTESLTLKELAEIFILRLEGPRTVDRTAMLFKPEDVLKYFSGLVLDQSSSDLADAAVDALAAGSKSLRQMFSKHHLEGFADPLVPGKFSRRTSLFRMLRLPLCFTARRGFVTLTELLLSSHDYLVQEDLDAALADAAYGGSTAVVDLLLDSAMPANINAASDVFGDALRAAASAGHVETVQRLLDRGADIDAQRGGIGSALQAACAMGRVDVVRLLVDCGAEAKWSLNNSGSMLSSVTESGSSIVLRHLLESGICPEKNGGETPLHAAARNRLRSLADFHTLLERGADVNAPGGEYGYPLQALCSRFPAPAHTSDLRSAVELLLDKGAEINATGGKYGSALQCACYHHDTDNDDFNVVKVLLDRGADADARGGYYGTPFQSACTNPNFRSIGRLLVEKGADVHVQGGYYGNALQASCHRGILEAIEWLLDLGVDINASGGEYGSGRLPAILNKWETALQLVLDRGVDINDTRGRECATALQAALEAYWSESESQIRRDPLDVDRVSYRCPVEFLLLNCPNIEVNAEGGIFGSALQAAAYNGRTTAAKALLQHGANVDMRGGKYRSALNAAVFQGFWDIVEVLLAAGATPDSRHLAKPDEKWLELVREADGQGAVDRYRLFWDKHKRTEAPRRADWLLWLCVLMGAAVGVFLWYSL</sequence>
<evidence type="ECO:0000313" key="7">
    <source>
        <dbReference type="Proteomes" id="UP001197093"/>
    </source>
</evidence>
<evidence type="ECO:0000256" key="1">
    <source>
        <dbReference type="ARBA" id="ARBA00022737"/>
    </source>
</evidence>
<comment type="caution">
    <text evidence="6">The sequence shown here is derived from an EMBL/GenBank/DDBJ whole genome shotgun (WGS) entry which is preliminary data.</text>
</comment>
<evidence type="ECO:0000313" key="6">
    <source>
        <dbReference type="EMBL" id="KAG7294228.1"/>
    </source>
</evidence>
<protein>
    <recommendedName>
        <fullName evidence="5">NACHT domain-containing protein</fullName>
    </recommendedName>
</protein>
<dbReference type="PANTHER" id="PTHR24198">
    <property type="entry name" value="ANKYRIN REPEAT AND PROTEIN KINASE DOMAIN-CONTAINING PROTEIN"/>
    <property type="match status" value="1"/>
</dbReference>
<dbReference type="SMART" id="SM00248">
    <property type="entry name" value="ANK"/>
    <property type="match status" value="10"/>
</dbReference>
<evidence type="ECO:0000256" key="3">
    <source>
        <dbReference type="PROSITE-ProRule" id="PRU00023"/>
    </source>
</evidence>
<dbReference type="Pfam" id="PF12796">
    <property type="entry name" value="Ank_2"/>
    <property type="match status" value="2"/>
</dbReference>
<feature type="repeat" description="ANK" evidence="3">
    <location>
        <begin position="626"/>
        <end position="654"/>
    </location>
</feature>
<dbReference type="Pfam" id="PF13637">
    <property type="entry name" value="Ank_4"/>
    <property type="match status" value="1"/>
</dbReference>
<dbReference type="Proteomes" id="UP001197093">
    <property type="component" value="Unassembled WGS sequence"/>
</dbReference>
<dbReference type="Pfam" id="PF00023">
    <property type="entry name" value="Ank"/>
    <property type="match status" value="1"/>
</dbReference>
<dbReference type="Pfam" id="PF24883">
    <property type="entry name" value="NPHP3_N"/>
    <property type="match status" value="1"/>
</dbReference>
<dbReference type="SUPFAM" id="SSF52540">
    <property type="entry name" value="P-loop containing nucleoside triphosphate hydrolases"/>
    <property type="match status" value="1"/>
</dbReference>
<reference evidence="6" key="1">
    <citation type="submission" date="2023-02" db="EMBL/GenBank/DDBJ databases">
        <authorList>
            <person name="Palmer J.M."/>
        </authorList>
    </citation>
    <scope>NUCLEOTIDE SEQUENCE</scope>
    <source>
        <strain evidence="6">FW57</strain>
    </source>
</reference>
<organism evidence="6 7">
    <name type="scientific">Staphylotrichum longicolle</name>
    <dbReference type="NCBI Taxonomy" id="669026"/>
    <lineage>
        <taxon>Eukaryota</taxon>
        <taxon>Fungi</taxon>
        <taxon>Dikarya</taxon>
        <taxon>Ascomycota</taxon>
        <taxon>Pezizomycotina</taxon>
        <taxon>Sordariomycetes</taxon>
        <taxon>Sordariomycetidae</taxon>
        <taxon>Sordariales</taxon>
        <taxon>Chaetomiaceae</taxon>
        <taxon>Staphylotrichum</taxon>
    </lineage>
</organism>
<gene>
    <name evidence="6" type="ORF">NEMBOFW57_004298</name>
</gene>
<dbReference type="EMBL" id="JAHCVI010000001">
    <property type="protein sequence ID" value="KAG7294228.1"/>
    <property type="molecule type" value="Genomic_DNA"/>
</dbReference>
<keyword evidence="4" id="KW-0812">Transmembrane</keyword>
<feature type="transmembrane region" description="Helical" evidence="4">
    <location>
        <begin position="1094"/>
        <end position="1112"/>
    </location>
</feature>
<dbReference type="PROSITE" id="PS50297">
    <property type="entry name" value="ANK_REP_REGION"/>
    <property type="match status" value="2"/>
</dbReference>
<dbReference type="InterPro" id="IPR027417">
    <property type="entry name" value="P-loop_NTPase"/>
</dbReference>
<dbReference type="PROSITE" id="PS50088">
    <property type="entry name" value="ANK_REPEAT"/>
    <property type="match status" value="3"/>
</dbReference>
<evidence type="ECO:0000259" key="5">
    <source>
        <dbReference type="PROSITE" id="PS50837"/>
    </source>
</evidence>
<keyword evidence="2 3" id="KW-0040">ANK repeat</keyword>
<feature type="domain" description="NACHT" evidence="5">
    <location>
        <begin position="185"/>
        <end position="298"/>
    </location>
</feature>
<dbReference type="PROSITE" id="PS50837">
    <property type="entry name" value="NACHT"/>
    <property type="match status" value="1"/>
</dbReference>
<keyword evidence="7" id="KW-1185">Reference proteome</keyword>
<feature type="repeat" description="ANK" evidence="3">
    <location>
        <begin position="991"/>
        <end position="1020"/>
    </location>
</feature>
<dbReference type="Gene3D" id="3.40.50.300">
    <property type="entry name" value="P-loop containing nucleotide triphosphate hydrolases"/>
    <property type="match status" value="1"/>
</dbReference>
<keyword evidence="1" id="KW-0677">Repeat</keyword>
<dbReference type="InterPro" id="IPR036770">
    <property type="entry name" value="Ankyrin_rpt-contain_sf"/>
</dbReference>
<dbReference type="InterPro" id="IPR002110">
    <property type="entry name" value="Ankyrin_rpt"/>
</dbReference>
<keyword evidence="4" id="KW-1133">Transmembrane helix</keyword>
<evidence type="ECO:0000256" key="2">
    <source>
        <dbReference type="ARBA" id="ARBA00023043"/>
    </source>
</evidence>
<name>A0AAD4I6K3_9PEZI</name>
<dbReference type="PRINTS" id="PR01415">
    <property type="entry name" value="ANKYRIN"/>
</dbReference>
<dbReference type="Gene3D" id="1.25.40.20">
    <property type="entry name" value="Ankyrin repeat-containing domain"/>
    <property type="match status" value="2"/>
</dbReference>
<feature type="repeat" description="ANK" evidence="3">
    <location>
        <begin position="719"/>
        <end position="753"/>
    </location>
</feature>
<dbReference type="PANTHER" id="PTHR24198:SF165">
    <property type="entry name" value="ANKYRIN REPEAT-CONTAINING PROTEIN-RELATED"/>
    <property type="match status" value="1"/>
</dbReference>
<keyword evidence="4" id="KW-0472">Membrane</keyword>
<dbReference type="AlphaFoldDB" id="A0AAD4I6K3"/>
<dbReference type="InterPro" id="IPR056884">
    <property type="entry name" value="NPHP3-like_N"/>
</dbReference>
<evidence type="ECO:0000256" key="4">
    <source>
        <dbReference type="SAM" id="Phobius"/>
    </source>
</evidence>
<proteinExistence type="predicted"/>
<accession>A0AAD4I6K3</accession>
<dbReference type="SUPFAM" id="SSF48403">
    <property type="entry name" value="Ankyrin repeat"/>
    <property type="match status" value="2"/>
</dbReference>
<dbReference type="InterPro" id="IPR007111">
    <property type="entry name" value="NACHT_NTPase"/>
</dbReference>